<dbReference type="AlphaFoldDB" id="A0A8H7NS32"/>
<evidence type="ECO:0000313" key="1">
    <source>
        <dbReference type="EMBL" id="KAF9799257.1"/>
    </source>
</evidence>
<reference evidence="1" key="1">
    <citation type="submission" date="2020-11" db="EMBL/GenBank/DDBJ databases">
        <authorList>
            <person name="Koelle M."/>
            <person name="Horta M.A.C."/>
            <person name="Nowrousian M."/>
            <person name="Ohm R.A."/>
            <person name="Benz P."/>
            <person name="Pilgard A."/>
        </authorList>
    </citation>
    <scope>NUCLEOTIDE SEQUENCE</scope>
    <source>
        <strain evidence="1">FPRL280</strain>
    </source>
</reference>
<comment type="caution">
    <text evidence="1">The sequence shown here is derived from an EMBL/GenBank/DDBJ whole genome shotgun (WGS) entry which is preliminary data.</text>
</comment>
<protein>
    <submittedName>
        <fullName evidence="1">Uncharacterized protein</fullName>
    </submittedName>
</protein>
<gene>
    <name evidence="1" type="ORF">IEO21_10607</name>
</gene>
<organism evidence="1 2">
    <name type="scientific">Rhodonia placenta</name>
    <dbReference type="NCBI Taxonomy" id="104341"/>
    <lineage>
        <taxon>Eukaryota</taxon>
        <taxon>Fungi</taxon>
        <taxon>Dikarya</taxon>
        <taxon>Basidiomycota</taxon>
        <taxon>Agaricomycotina</taxon>
        <taxon>Agaricomycetes</taxon>
        <taxon>Polyporales</taxon>
        <taxon>Adustoporiaceae</taxon>
        <taxon>Rhodonia</taxon>
    </lineage>
</organism>
<dbReference type="Proteomes" id="UP000639403">
    <property type="component" value="Unassembled WGS sequence"/>
</dbReference>
<evidence type="ECO:0000313" key="2">
    <source>
        <dbReference type="Proteomes" id="UP000639403"/>
    </source>
</evidence>
<name>A0A8H7NS32_9APHY</name>
<sequence length="121" mass="13661">MANVRAGQRRLCVIYRRGGQTWAVPRPLASITPVKTERFLLHLTANAHLLAHTVERVFRWQRFHHDRNKVPAFTPFLSEDFAAFRDVETRATNLLILWEERGLALGTSPPPALSPAAGHTA</sequence>
<dbReference type="EMBL" id="JADOXO010000936">
    <property type="protein sequence ID" value="KAF9799257.1"/>
    <property type="molecule type" value="Genomic_DNA"/>
</dbReference>
<accession>A0A8H7NS32</accession>
<proteinExistence type="predicted"/>
<reference evidence="1" key="2">
    <citation type="journal article" name="Front. Microbiol.">
        <title>Degradative Capacity of Two Strains of Rhodonia placenta: From Phenotype to Genotype.</title>
        <authorList>
            <person name="Kolle M."/>
            <person name="Horta M.A.C."/>
            <person name="Nowrousian M."/>
            <person name="Ohm R.A."/>
            <person name="Benz J.P."/>
            <person name="Pilgard A."/>
        </authorList>
    </citation>
    <scope>NUCLEOTIDE SEQUENCE</scope>
    <source>
        <strain evidence="1">FPRL280</strain>
    </source>
</reference>